<reference evidence="6 7" key="1">
    <citation type="journal article" date="2022" name="ISME Commun">
        <title>Vulcanimicrobium alpinus gen. nov. sp. nov., the first cultivated representative of the candidate phylum 'Eremiobacterota', is a metabolically versatile aerobic anoxygenic phototroph.</title>
        <authorList>
            <person name="Yabe S."/>
            <person name="Muto K."/>
            <person name="Abe K."/>
            <person name="Yokota A."/>
            <person name="Staudigel H."/>
            <person name="Tebo B.M."/>
        </authorList>
    </citation>
    <scope>NUCLEOTIDE SEQUENCE [LARGE SCALE GENOMIC DNA]</scope>
    <source>
        <strain evidence="6 7">WC8-2</strain>
    </source>
</reference>
<accession>A0AAN2C9J4</accession>
<dbReference type="InterPro" id="IPR012130">
    <property type="entry name" value="PYP"/>
</dbReference>
<dbReference type="AlphaFoldDB" id="A0AAN2C9J4"/>
<keyword evidence="7" id="KW-1185">Reference proteome</keyword>
<name>A0AAN2C9J4_UNVUL</name>
<evidence type="ECO:0000256" key="4">
    <source>
        <dbReference type="ARBA" id="ARBA00023170"/>
    </source>
</evidence>
<dbReference type="EMBL" id="AP025523">
    <property type="protein sequence ID" value="BDE06600.1"/>
    <property type="molecule type" value="Genomic_DNA"/>
</dbReference>
<feature type="domain" description="PAS fold" evidence="5">
    <location>
        <begin position="13"/>
        <end position="76"/>
    </location>
</feature>
<keyword evidence="3" id="KW-0157">Chromophore</keyword>
<evidence type="ECO:0000256" key="2">
    <source>
        <dbReference type="ARBA" id="ARBA00019243"/>
    </source>
</evidence>
<organism evidence="6 7">
    <name type="scientific">Vulcanimicrobium alpinum</name>
    <dbReference type="NCBI Taxonomy" id="3016050"/>
    <lineage>
        <taxon>Bacteria</taxon>
        <taxon>Bacillati</taxon>
        <taxon>Vulcanimicrobiota</taxon>
        <taxon>Vulcanimicrobiia</taxon>
        <taxon>Vulcanimicrobiales</taxon>
        <taxon>Vulcanimicrobiaceae</taxon>
        <taxon>Vulcanimicrobium</taxon>
    </lineage>
</organism>
<dbReference type="InterPro" id="IPR013767">
    <property type="entry name" value="PAS_fold"/>
</dbReference>
<evidence type="ECO:0000313" key="6">
    <source>
        <dbReference type="EMBL" id="BDE06600.1"/>
    </source>
</evidence>
<dbReference type="Proteomes" id="UP001317532">
    <property type="component" value="Chromosome"/>
</dbReference>
<dbReference type="InterPro" id="IPR035965">
    <property type="entry name" value="PAS-like_dom_sf"/>
</dbReference>
<dbReference type="GO" id="GO:0006355">
    <property type="term" value="P:regulation of DNA-templated transcription"/>
    <property type="evidence" value="ECO:0007669"/>
    <property type="project" value="InterPro"/>
</dbReference>
<dbReference type="KEGG" id="vab:WPS_18760"/>
<dbReference type="RefSeq" id="WP_317994251.1">
    <property type="nucleotide sequence ID" value="NZ_AP025523.1"/>
</dbReference>
<sequence length="125" mass="14507">MSEEVVDERLFTMNRAELDAFPDGVITLNRDATIVRYNRTEALLARRNQDETIGLNFFRDVAPCTAVKDFQGRFEAFTQHHDSKVERFDFVFRFAWGTQDVGITLIRKAGFDEINVLVSRRSKND</sequence>
<evidence type="ECO:0000313" key="7">
    <source>
        <dbReference type="Proteomes" id="UP001317532"/>
    </source>
</evidence>
<dbReference type="GO" id="GO:0009881">
    <property type="term" value="F:photoreceptor activity"/>
    <property type="evidence" value="ECO:0007669"/>
    <property type="project" value="InterPro"/>
</dbReference>
<dbReference type="SUPFAM" id="SSF55785">
    <property type="entry name" value="PYP-like sensor domain (PAS domain)"/>
    <property type="match status" value="1"/>
</dbReference>
<comment type="similarity">
    <text evidence="1">Belongs to the photoactive yellow protein family.</text>
</comment>
<dbReference type="PIRSF" id="PIRSF000087">
    <property type="entry name" value="PYP"/>
    <property type="match status" value="1"/>
</dbReference>
<dbReference type="Gene3D" id="3.30.450.20">
    <property type="entry name" value="PAS domain"/>
    <property type="match status" value="1"/>
</dbReference>
<evidence type="ECO:0000259" key="5">
    <source>
        <dbReference type="Pfam" id="PF00989"/>
    </source>
</evidence>
<keyword evidence="4" id="KW-0675">Receptor</keyword>
<evidence type="ECO:0000256" key="1">
    <source>
        <dbReference type="ARBA" id="ARBA00009132"/>
    </source>
</evidence>
<evidence type="ECO:0000256" key="3">
    <source>
        <dbReference type="ARBA" id="ARBA00022991"/>
    </source>
</evidence>
<proteinExistence type="inferred from homology"/>
<dbReference type="Pfam" id="PF00989">
    <property type="entry name" value="PAS"/>
    <property type="match status" value="1"/>
</dbReference>
<dbReference type="GO" id="GO:0007602">
    <property type="term" value="P:phototransduction"/>
    <property type="evidence" value="ECO:0007669"/>
    <property type="project" value="InterPro"/>
</dbReference>
<protein>
    <recommendedName>
        <fullName evidence="2">Photoactive yellow protein</fullName>
    </recommendedName>
</protein>
<gene>
    <name evidence="6" type="ORF">WPS_18760</name>
</gene>